<evidence type="ECO:0000313" key="1">
    <source>
        <dbReference type="EMBL" id="ATJ83556.1"/>
    </source>
</evidence>
<dbReference type="InterPro" id="IPR003749">
    <property type="entry name" value="ThiS/MoaD-like"/>
</dbReference>
<dbReference type="Proteomes" id="UP000219993">
    <property type="component" value="Chromosome"/>
</dbReference>
<organism evidence="1 2">
    <name type="scientific">Halomonas beimenensis</name>
    <dbReference type="NCBI Taxonomy" id="475662"/>
    <lineage>
        <taxon>Bacteria</taxon>
        <taxon>Pseudomonadati</taxon>
        <taxon>Pseudomonadota</taxon>
        <taxon>Gammaproteobacteria</taxon>
        <taxon>Oceanospirillales</taxon>
        <taxon>Halomonadaceae</taxon>
        <taxon>Halomonas</taxon>
    </lineage>
</organism>
<dbReference type="EMBL" id="CP021435">
    <property type="protein sequence ID" value="ATJ83556.1"/>
    <property type="molecule type" value="Genomic_DNA"/>
</dbReference>
<dbReference type="Gene3D" id="3.10.20.30">
    <property type="match status" value="1"/>
</dbReference>
<dbReference type="RefSeq" id="WP_265331670.1">
    <property type="nucleotide sequence ID" value="NZ_BAAADT010000027.1"/>
</dbReference>
<evidence type="ECO:0008006" key="3">
    <source>
        <dbReference type="Google" id="ProtNLM"/>
    </source>
</evidence>
<dbReference type="KEGG" id="hbe:BEI_2569"/>
<dbReference type="InterPro" id="IPR016155">
    <property type="entry name" value="Mopterin_synth/thiamin_S_b"/>
</dbReference>
<name>A0A291P9F4_9GAMM</name>
<gene>
    <name evidence="1" type="ORF">BEI_2569</name>
</gene>
<dbReference type="AlphaFoldDB" id="A0A291P9F4"/>
<dbReference type="InterPro" id="IPR012675">
    <property type="entry name" value="Beta-grasp_dom_sf"/>
</dbReference>
<dbReference type="NCBIfam" id="TIGR01683">
    <property type="entry name" value="thiS"/>
    <property type="match status" value="1"/>
</dbReference>
<accession>A0A291P9F4</accession>
<protein>
    <recommendedName>
        <fullName evidence="3">Sulfur carrier protein ThiS</fullName>
    </recommendedName>
</protein>
<dbReference type="Pfam" id="PF02597">
    <property type="entry name" value="ThiS"/>
    <property type="match status" value="1"/>
</dbReference>
<dbReference type="PANTHER" id="PTHR34472">
    <property type="entry name" value="SULFUR CARRIER PROTEIN THIS"/>
    <property type="match status" value="1"/>
</dbReference>
<dbReference type="CDD" id="cd00565">
    <property type="entry name" value="Ubl_ThiS"/>
    <property type="match status" value="1"/>
</dbReference>
<evidence type="ECO:0000313" key="2">
    <source>
        <dbReference type="Proteomes" id="UP000219993"/>
    </source>
</evidence>
<dbReference type="InterPro" id="IPR010035">
    <property type="entry name" value="Thi_S"/>
</dbReference>
<dbReference type="SUPFAM" id="SSF54285">
    <property type="entry name" value="MoaD/ThiS"/>
    <property type="match status" value="1"/>
</dbReference>
<reference evidence="1 2" key="1">
    <citation type="journal article" date="2017" name="Sci. Rep.">
        <title>Revealing the Saline Adaptation Strategies of the Halophilic Bacterium Halomonas beimenensis through High-throughput Omics and Transposon Mutagenesis Approaches.</title>
        <authorList>
            <person name="Chen Y.H."/>
            <person name="Lin S.S."/>
            <person name="Shyu Y.T."/>
        </authorList>
    </citation>
    <scope>NUCLEOTIDE SEQUENCE [LARGE SCALE GENOMIC DNA]</scope>
    <source>
        <strain evidence="1 2">NTU-111</strain>
    </source>
</reference>
<dbReference type="PANTHER" id="PTHR34472:SF1">
    <property type="entry name" value="SULFUR CARRIER PROTEIN THIS"/>
    <property type="match status" value="1"/>
</dbReference>
<proteinExistence type="predicted"/>
<sequence>MMIPVHINGEPHLVEDGWRLEALLADLGLAGARIAVELNEEVVPASRHATIALAAGDRIEIVHAIGGG</sequence>
<keyword evidence="2" id="KW-1185">Reference proteome</keyword>